<feature type="region of interest" description="Disordered" evidence="1">
    <location>
        <begin position="199"/>
        <end position="238"/>
    </location>
</feature>
<feature type="compositionally biased region" description="Low complexity" evidence="1">
    <location>
        <begin position="219"/>
        <end position="232"/>
    </location>
</feature>
<accession>A0A139A7U8</accession>
<dbReference type="OrthoDB" id="2189509at2759"/>
<feature type="compositionally biased region" description="Polar residues" evidence="1">
    <location>
        <begin position="199"/>
        <end position="208"/>
    </location>
</feature>
<protein>
    <submittedName>
        <fullName evidence="3">Uncharacterized protein</fullName>
    </submittedName>
</protein>
<proteinExistence type="predicted"/>
<feature type="transmembrane region" description="Helical" evidence="2">
    <location>
        <begin position="597"/>
        <end position="617"/>
    </location>
</feature>
<dbReference type="EMBL" id="KQ965784">
    <property type="protein sequence ID" value="KXS12860.1"/>
    <property type="molecule type" value="Genomic_DNA"/>
</dbReference>
<evidence type="ECO:0000313" key="3">
    <source>
        <dbReference type="EMBL" id="KXS12860.1"/>
    </source>
</evidence>
<feature type="region of interest" description="Disordered" evidence="1">
    <location>
        <begin position="1"/>
        <end position="27"/>
    </location>
</feature>
<feature type="compositionally biased region" description="Basic and acidic residues" evidence="1">
    <location>
        <begin position="297"/>
        <end position="318"/>
    </location>
</feature>
<dbReference type="Pfam" id="PF17010">
    <property type="entry name" value="DUF5092"/>
    <property type="match status" value="1"/>
</dbReference>
<keyword evidence="2" id="KW-0472">Membrane</keyword>
<dbReference type="Proteomes" id="UP000070544">
    <property type="component" value="Unassembled WGS sequence"/>
</dbReference>
<dbReference type="AlphaFoldDB" id="A0A139A7U8"/>
<feature type="region of interest" description="Disordered" evidence="1">
    <location>
        <begin position="279"/>
        <end position="318"/>
    </location>
</feature>
<evidence type="ECO:0000256" key="1">
    <source>
        <dbReference type="SAM" id="MobiDB-lite"/>
    </source>
</evidence>
<sequence>MASPDGQDSSPLVPPSPPLNSASSDAARPIADAAQTAHFIKLVGAPSPNLPDQFVVPSPSRVVKGPVVDVLDASSDEPFTLEPFEALIRAHAMAGKEFILARVTTVDPSDESRSYYSYYNAHFINKVLFRTQPEAGLLHRMRARNPLTNTVIVGDVHYFSITPESVLATLALATQSHAGEKEPSPTRPSLHDILRTATGRSPTTNAANNAMLIDPPTPKSDTSSSSTDTSPSGFGIHGNGVTGSDRLAAFFTHGNFSFDHVSAYVQGFLPLQADASNNAASLGRPPSPAKSLFIPHSSDHQSQRTRSRSPDSFRSTDVRSARVRFTLKPSFELEMAKESARKAKMANGEVELSKVDLGWRRTGPGPAGGIDAQTSQRDSVPPTLVVTKRYLYSHSFANSPGAVSSPTEWMRAGTRVSSDDTMSHTPTPGPISGLAKRIPRKGSTAGTGSLPPHVVTTLDKPPRLTKSKLSDNALAATAAGDGTGTLQTEQAAPLTFNLLFHSTDDDFLMHASIRSYFKANALEPNDAVLFTLTSSTHSAPDTGSRGADHPLLDGIQVYEFEEGDGDQSEEAAPEPDFGTGVRGFAKRSLWKLGKLSAGVKFLILIYFPLGFLLVKMFVPEAVFYIVVFFVVLAMVAIAIFCAL</sequence>
<feature type="region of interest" description="Disordered" evidence="1">
    <location>
        <begin position="415"/>
        <end position="468"/>
    </location>
</feature>
<keyword evidence="2" id="KW-0812">Transmembrane</keyword>
<keyword evidence="2" id="KW-1133">Transmembrane helix</keyword>
<gene>
    <name evidence="3" type="ORF">M427DRAFT_71792</name>
</gene>
<dbReference type="InterPro" id="IPR031537">
    <property type="entry name" value="DUF5092"/>
</dbReference>
<feature type="transmembrane region" description="Helical" evidence="2">
    <location>
        <begin position="623"/>
        <end position="642"/>
    </location>
</feature>
<evidence type="ECO:0000256" key="2">
    <source>
        <dbReference type="SAM" id="Phobius"/>
    </source>
</evidence>
<organism evidence="3 4">
    <name type="scientific">Gonapodya prolifera (strain JEL478)</name>
    <name type="common">Monoblepharis prolifera</name>
    <dbReference type="NCBI Taxonomy" id="1344416"/>
    <lineage>
        <taxon>Eukaryota</taxon>
        <taxon>Fungi</taxon>
        <taxon>Fungi incertae sedis</taxon>
        <taxon>Chytridiomycota</taxon>
        <taxon>Chytridiomycota incertae sedis</taxon>
        <taxon>Monoblepharidomycetes</taxon>
        <taxon>Monoblepharidales</taxon>
        <taxon>Gonapodyaceae</taxon>
        <taxon>Gonapodya</taxon>
    </lineage>
</organism>
<dbReference type="STRING" id="1344416.A0A139A7U8"/>
<name>A0A139A7U8_GONPJ</name>
<reference evidence="3 4" key="1">
    <citation type="journal article" date="2015" name="Genome Biol. Evol.">
        <title>Phylogenomic analyses indicate that early fungi evolved digesting cell walls of algal ancestors of land plants.</title>
        <authorList>
            <person name="Chang Y."/>
            <person name="Wang S."/>
            <person name="Sekimoto S."/>
            <person name="Aerts A.L."/>
            <person name="Choi C."/>
            <person name="Clum A."/>
            <person name="LaButti K.M."/>
            <person name="Lindquist E.A."/>
            <person name="Yee Ngan C."/>
            <person name="Ohm R.A."/>
            <person name="Salamov A.A."/>
            <person name="Grigoriev I.V."/>
            <person name="Spatafora J.W."/>
            <person name="Berbee M.L."/>
        </authorList>
    </citation>
    <scope>NUCLEOTIDE SEQUENCE [LARGE SCALE GENOMIC DNA]</scope>
    <source>
        <strain evidence="3 4">JEL478</strain>
    </source>
</reference>
<evidence type="ECO:0000313" key="4">
    <source>
        <dbReference type="Proteomes" id="UP000070544"/>
    </source>
</evidence>
<keyword evidence="4" id="KW-1185">Reference proteome</keyword>